<evidence type="ECO:0000256" key="5">
    <source>
        <dbReference type="ARBA" id="ARBA00023157"/>
    </source>
</evidence>
<dbReference type="InterPro" id="IPR039417">
    <property type="entry name" value="Peptidase_C1A_papain-like"/>
</dbReference>
<dbReference type="GO" id="GO:0051603">
    <property type="term" value="P:proteolysis involved in protein catabolic process"/>
    <property type="evidence" value="ECO:0000318"/>
    <property type="project" value="GO_Central"/>
</dbReference>
<keyword evidence="4" id="KW-0788">Thiol protease</keyword>
<dbReference type="GO" id="GO:0008656">
    <property type="term" value="F:cysteine-type endopeptidase activator activity involved in apoptotic process"/>
    <property type="evidence" value="ECO:0000318"/>
    <property type="project" value="GO_Central"/>
</dbReference>
<dbReference type="GO" id="GO:0005764">
    <property type="term" value="C:lysosome"/>
    <property type="evidence" value="ECO:0000318"/>
    <property type="project" value="GO_Central"/>
</dbReference>
<dbReference type="Proteomes" id="UP000005239">
    <property type="component" value="Unassembled WGS sequence"/>
</dbReference>
<dbReference type="InterPro" id="IPR013128">
    <property type="entry name" value="Peptidase_C1A"/>
</dbReference>
<dbReference type="GO" id="GO:2001235">
    <property type="term" value="P:positive regulation of apoptotic signaling pathway"/>
    <property type="evidence" value="ECO:0000318"/>
    <property type="project" value="GO_Central"/>
</dbReference>
<dbReference type="PROSITE" id="PS00640">
    <property type="entry name" value="THIOL_PROTEASE_ASN"/>
    <property type="match status" value="1"/>
</dbReference>
<protein>
    <recommendedName>
        <fullName evidence="6">Cathepsin L-like</fullName>
    </recommendedName>
</protein>
<proteinExistence type="inferred from homology"/>
<dbReference type="GO" id="GO:0005615">
    <property type="term" value="C:extracellular space"/>
    <property type="evidence" value="ECO:0000318"/>
    <property type="project" value="GO_Central"/>
</dbReference>
<gene>
    <name evidence="8" type="primary">WBGene00104258</name>
</gene>
<evidence type="ECO:0000313" key="8">
    <source>
        <dbReference type="EnsemblMetazoa" id="PPA14704.1"/>
    </source>
</evidence>
<dbReference type="PANTHER" id="PTHR12411">
    <property type="entry name" value="CYSTEINE PROTEASE FAMILY C1-RELATED"/>
    <property type="match status" value="1"/>
</dbReference>
<dbReference type="GO" id="GO:0004197">
    <property type="term" value="F:cysteine-type endopeptidase activity"/>
    <property type="evidence" value="ECO:0000318"/>
    <property type="project" value="GO_Central"/>
</dbReference>
<dbReference type="InterPro" id="IPR025660">
    <property type="entry name" value="Pept_his_AS"/>
</dbReference>
<dbReference type="InterPro" id="IPR038765">
    <property type="entry name" value="Papain-like_cys_pep_sf"/>
</dbReference>
<keyword evidence="5" id="KW-1015">Disulfide bond</keyword>
<accession>A0A2A6CXP5</accession>
<reference evidence="8" key="2">
    <citation type="submission" date="2022-06" db="UniProtKB">
        <authorList>
            <consortium name="EnsemblMetazoa"/>
        </authorList>
    </citation>
    <scope>IDENTIFICATION</scope>
    <source>
        <strain evidence="8">PS312</strain>
    </source>
</reference>
<evidence type="ECO:0000313" key="9">
    <source>
        <dbReference type="Proteomes" id="UP000005239"/>
    </source>
</evidence>
<dbReference type="CDD" id="cd02248">
    <property type="entry name" value="Peptidase_C1A"/>
    <property type="match status" value="1"/>
</dbReference>
<organism evidence="8 9">
    <name type="scientific">Pristionchus pacificus</name>
    <name type="common">Parasitic nematode worm</name>
    <dbReference type="NCBI Taxonomy" id="54126"/>
    <lineage>
        <taxon>Eukaryota</taxon>
        <taxon>Metazoa</taxon>
        <taxon>Ecdysozoa</taxon>
        <taxon>Nematoda</taxon>
        <taxon>Chromadorea</taxon>
        <taxon>Rhabditida</taxon>
        <taxon>Rhabditina</taxon>
        <taxon>Diplogasteromorpha</taxon>
        <taxon>Diplogasteroidea</taxon>
        <taxon>Neodiplogasteridae</taxon>
        <taxon>Pristionchus</taxon>
    </lineage>
</organism>
<dbReference type="InterPro" id="IPR025661">
    <property type="entry name" value="Pept_asp_AS"/>
</dbReference>
<dbReference type="OrthoDB" id="10253408at2759"/>
<dbReference type="InterPro" id="IPR000169">
    <property type="entry name" value="Pept_cys_AS"/>
</dbReference>
<evidence type="ECO:0000256" key="4">
    <source>
        <dbReference type="ARBA" id="ARBA00022807"/>
    </source>
</evidence>
<dbReference type="GO" id="GO:0006955">
    <property type="term" value="P:immune response"/>
    <property type="evidence" value="ECO:0000318"/>
    <property type="project" value="GO_Central"/>
</dbReference>
<comment type="similarity">
    <text evidence="1">Belongs to the peptidase C1 family.</text>
</comment>
<keyword evidence="3" id="KW-0378">Hydrolase</keyword>
<dbReference type="AlphaFoldDB" id="A0A2A6CXP5"/>
<dbReference type="Gene3D" id="3.90.70.10">
    <property type="entry name" value="Cysteine proteinases"/>
    <property type="match status" value="1"/>
</dbReference>
<keyword evidence="2" id="KW-0645">Protease</keyword>
<reference evidence="9" key="1">
    <citation type="journal article" date="2008" name="Nat. Genet.">
        <title>The Pristionchus pacificus genome provides a unique perspective on nematode lifestyle and parasitism.</title>
        <authorList>
            <person name="Dieterich C."/>
            <person name="Clifton S.W."/>
            <person name="Schuster L.N."/>
            <person name="Chinwalla A."/>
            <person name="Delehaunty K."/>
            <person name="Dinkelacker I."/>
            <person name="Fulton L."/>
            <person name="Fulton R."/>
            <person name="Godfrey J."/>
            <person name="Minx P."/>
            <person name="Mitreva M."/>
            <person name="Roeseler W."/>
            <person name="Tian H."/>
            <person name="Witte H."/>
            <person name="Yang S.P."/>
            <person name="Wilson R.K."/>
            <person name="Sommer R.J."/>
        </authorList>
    </citation>
    <scope>NUCLEOTIDE SEQUENCE [LARGE SCALE GENOMIC DNA]</scope>
    <source>
        <strain evidence="9">PS312</strain>
    </source>
</reference>
<evidence type="ECO:0000256" key="1">
    <source>
        <dbReference type="ARBA" id="ARBA00008455"/>
    </source>
</evidence>
<dbReference type="Pfam" id="PF00112">
    <property type="entry name" value="Peptidase_C1"/>
    <property type="match status" value="1"/>
</dbReference>
<dbReference type="PROSITE" id="PS00139">
    <property type="entry name" value="THIOL_PROTEASE_CYS"/>
    <property type="match status" value="1"/>
</dbReference>
<feature type="domain" description="Peptidase C1A papain C-terminal" evidence="7">
    <location>
        <begin position="88"/>
        <end position="308"/>
    </location>
</feature>
<accession>A0A8R1YCZ7</accession>
<name>A0A2A6CXP5_PRIPA</name>
<evidence type="ECO:0000256" key="3">
    <source>
        <dbReference type="ARBA" id="ARBA00022801"/>
    </source>
</evidence>
<evidence type="ECO:0000259" key="7">
    <source>
        <dbReference type="SMART" id="SM00645"/>
    </source>
</evidence>
<keyword evidence="9" id="KW-1185">Reference proteome</keyword>
<sequence length="309" mass="34297">MAMLTAFLQAILSLYFVQISTCDLSRDNIIDVLDTIDRHNRNPNKTFFLRFSDVSMLSAKEYKRRLGARMPLEMPNSKRFENPQGFVAPESIDWRQRGAVSRVKSQGNCGSCWAFAAVGSLEGQHVIRNGTLEEFSEQNLVDCADESYGNARCKGGWLTAAFEYIRTNDGIDTEESYPYVAHNQTCRFKRDSVGETIHGYNVVPAEDEVSLKVNAVAAIGPIAVLIDAGHPSFQHYGGGVYSEEQCLSGWGLLNHAVLVVGYGTDPVGGDYWLVKNSWDTRWGEEGYIRMARNRGNQCGIATAAAYPIL</sequence>
<dbReference type="PROSITE" id="PS00639">
    <property type="entry name" value="THIOL_PROTEASE_HIS"/>
    <property type="match status" value="1"/>
</dbReference>
<dbReference type="SUPFAM" id="SSF54001">
    <property type="entry name" value="Cysteine proteinases"/>
    <property type="match status" value="1"/>
</dbReference>
<evidence type="ECO:0000256" key="2">
    <source>
        <dbReference type="ARBA" id="ARBA00022670"/>
    </source>
</evidence>
<dbReference type="InterPro" id="IPR000668">
    <property type="entry name" value="Peptidase_C1A_C"/>
</dbReference>
<evidence type="ECO:0000256" key="6">
    <source>
        <dbReference type="ARBA" id="ARBA00069138"/>
    </source>
</evidence>
<dbReference type="FunFam" id="3.90.70.10:FF:000006">
    <property type="entry name" value="Cathepsin S"/>
    <property type="match status" value="1"/>
</dbReference>
<dbReference type="EnsemblMetazoa" id="PPA14704.1">
    <property type="protein sequence ID" value="PPA14704.1"/>
    <property type="gene ID" value="WBGene00104258"/>
</dbReference>
<dbReference type="PRINTS" id="PR00705">
    <property type="entry name" value="PAPAIN"/>
</dbReference>
<dbReference type="SMART" id="SM00645">
    <property type="entry name" value="Pept_C1"/>
    <property type="match status" value="1"/>
</dbReference>